<proteinExistence type="predicted"/>
<gene>
    <name evidence="1" type="ORF">S01H4_39976</name>
</gene>
<dbReference type="AlphaFoldDB" id="X1E4B9"/>
<dbReference type="EMBL" id="BART01021723">
    <property type="protein sequence ID" value="GAH03483.1"/>
    <property type="molecule type" value="Genomic_DNA"/>
</dbReference>
<accession>X1E4B9</accession>
<protein>
    <submittedName>
        <fullName evidence="1">Uncharacterized protein</fullName>
    </submittedName>
</protein>
<name>X1E4B9_9ZZZZ</name>
<feature type="non-terminal residue" evidence="1">
    <location>
        <position position="1"/>
    </location>
</feature>
<evidence type="ECO:0000313" key="1">
    <source>
        <dbReference type="EMBL" id="GAH03483.1"/>
    </source>
</evidence>
<sequence>IKLTYDKAILEPVRDINHEAIWGILSKRQEARRGAELLRVGIKQVERYLEGLKMHPKEASE</sequence>
<organism evidence="1">
    <name type="scientific">marine sediment metagenome</name>
    <dbReference type="NCBI Taxonomy" id="412755"/>
    <lineage>
        <taxon>unclassified sequences</taxon>
        <taxon>metagenomes</taxon>
        <taxon>ecological metagenomes</taxon>
    </lineage>
</organism>
<reference evidence="1" key="1">
    <citation type="journal article" date="2014" name="Front. Microbiol.">
        <title>High frequency of phylogenetically diverse reductive dehalogenase-homologous genes in deep subseafloor sedimentary metagenomes.</title>
        <authorList>
            <person name="Kawai M."/>
            <person name="Futagami T."/>
            <person name="Toyoda A."/>
            <person name="Takaki Y."/>
            <person name="Nishi S."/>
            <person name="Hori S."/>
            <person name="Arai W."/>
            <person name="Tsubouchi T."/>
            <person name="Morono Y."/>
            <person name="Uchiyama I."/>
            <person name="Ito T."/>
            <person name="Fujiyama A."/>
            <person name="Inagaki F."/>
            <person name="Takami H."/>
        </authorList>
    </citation>
    <scope>NUCLEOTIDE SEQUENCE</scope>
    <source>
        <strain evidence="1">Expedition CK06-06</strain>
    </source>
</reference>
<comment type="caution">
    <text evidence="1">The sequence shown here is derived from an EMBL/GenBank/DDBJ whole genome shotgun (WGS) entry which is preliminary data.</text>
</comment>